<protein>
    <submittedName>
        <fullName evidence="1">Uncharacterized protein</fullName>
    </submittedName>
</protein>
<sequence length="74" mass="8773">GYCKASPQTSPYLWNNWPLKWHNAYLNTQQSRQSGTLLIRNRNSCIFLCKKYSLKLRGQVQYFFGLGNSIFLYF</sequence>
<name>A0A0V1G8G8_9BILA</name>
<proteinExistence type="predicted"/>
<reference evidence="1 2" key="1">
    <citation type="submission" date="2015-01" db="EMBL/GenBank/DDBJ databases">
        <title>Evolution of Trichinella species and genotypes.</title>
        <authorList>
            <person name="Korhonen P.K."/>
            <person name="Edoardo P."/>
            <person name="Giuseppe L.R."/>
            <person name="Gasser R.B."/>
        </authorList>
    </citation>
    <scope>NUCLEOTIDE SEQUENCE [LARGE SCALE GENOMIC DNA]</scope>
    <source>
        <strain evidence="1">ISS1029</strain>
    </source>
</reference>
<accession>A0A0V1G8G8</accession>
<dbReference type="OrthoDB" id="5925482at2759"/>
<dbReference type="Proteomes" id="UP000055024">
    <property type="component" value="Unassembled WGS sequence"/>
</dbReference>
<keyword evidence="2" id="KW-1185">Reference proteome</keyword>
<organism evidence="1 2">
    <name type="scientific">Trichinella zimbabwensis</name>
    <dbReference type="NCBI Taxonomy" id="268475"/>
    <lineage>
        <taxon>Eukaryota</taxon>
        <taxon>Metazoa</taxon>
        <taxon>Ecdysozoa</taxon>
        <taxon>Nematoda</taxon>
        <taxon>Enoplea</taxon>
        <taxon>Dorylaimia</taxon>
        <taxon>Trichinellida</taxon>
        <taxon>Trichinellidae</taxon>
        <taxon>Trichinella</taxon>
    </lineage>
</organism>
<dbReference type="AlphaFoldDB" id="A0A0V1G8G8"/>
<dbReference type="EMBL" id="JYDP01004869">
    <property type="protein sequence ID" value="KRY94542.1"/>
    <property type="molecule type" value="Genomic_DNA"/>
</dbReference>
<evidence type="ECO:0000313" key="2">
    <source>
        <dbReference type="Proteomes" id="UP000055024"/>
    </source>
</evidence>
<comment type="caution">
    <text evidence="1">The sequence shown here is derived from an EMBL/GenBank/DDBJ whole genome shotgun (WGS) entry which is preliminary data.</text>
</comment>
<evidence type="ECO:0000313" key="1">
    <source>
        <dbReference type="EMBL" id="KRY94542.1"/>
    </source>
</evidence>
<gene>
    <name evidence="1" type="ORF">T11_8938</name>
</gene>
<feature type="non-terminal residue" evidence="1">
    <location>
        <position position="1"/>
    </location>
</feature>
<feature type="non-terminal residue" evidence="1">
    <location>
        <position position="74"/>
    </location>
</feature>